<gene>
    <name evidence="4" type="ORF">GRF59_22175</name>
</gene>
<dbReference type="InterPro" id="IPR003140">
    <property type="entry name" value="PLipase/COase/thioEstase"/>
</dbReference>
<dbReference type="InterPro" id="IPR050565">
    <property type="entry name" value="LYPA1-2/EST-like"/>
</dbReference>
<evidence type="ECO:0000256" key="1">
    <source>
        <dbReference type="ARBA" id="ARBA00006499"/>
    </source>
</evidence>
<evidence type="ECO:0000313" key="4">
    <source>
        <dbReference type="EMBL" id="MWV46315.1"/>
    </source>
</evidence>
<dbReference type="EMBL" id="WUBI01000004">
    <property type="protein sequence ID" value="MWV46315.1"/>
    <property type="molecule type" value="Genomic_DNA"/>
</dbReference>
<dbReference type="InterPro" id="IPR029058">
    <property type="entry name" value="AB_hydrolase_fold"/>
</dbReference>
<name>A0A7X3IMJ2_9BACL</name>
<keyword evidence="2" id="KW-0378">Hydrolase</keyword>
<dbReference type="GO" id="GO:0016787">
    <property type="term" value="F:hydrolase activity"/>
    <property type="evidence" value="ECO:0007669"/>
    <property type="project" value="UniProtKB-KW"/>
</dbReference>
<sequence length="221" mass="24568">MVPAYEYDVQLPANMEPGKAYPAIFTLHGKGSDERDMLGLTAPLADHFILIHIRGNLSMGAGYQFYELKSLGNPDREVFDQAVQQLEAFIRYATEKYPVDPGKRYLLGFSQGAILSMTLALTMGDQLKGIVALNGYVPEFVKTEYALQSVSGVSVFISHGEFDPVFPVRIGHETAAYFEQQTPHLTFRTYPVGHGVSADNQRDFVIWLERDAGVNMNKGVN</sequence>
<comment type="caution">
    <text evidence="4">The sequence shown here is derived from an EMBL/GenBank/DDBJ whole genome shotgun (WGS) entry which is preliminary data.</text>
</comment>
<dbReference type="PANTHER" id="PTHR10655">
    <property type="entry name" value="LYSOPHOSPHOLIPASE-RELATED"/>
    <property type="match status" value="1"/>
</dbReference>
<reference evidence="4 5" key="1">
    <citation type="submission" date="2019-12" db="EMBL/GenBank/DDBJ databases">
        <title>Paenibacillus sp. nov., an endophytic bacterium isolated from the stem of Dendrobium.</title>
        <authorList>
            <person name="Zhao R."/>
        </authorList>
    </citation>
    <scope>NUCLEOTIDE SEQUENCE [LARGE SCALE GENOMIC DNA]</scope>
    <source>
        <strain evidence="4 5">HJL G12</strain>
    </source>
</reference>
<dbReference type="RefSeq" id="WP_160499913.1">
    <property type="nucleotide sequence ID" value="NZ_WUBI01000004.1"/>
</dbReference>
<evidence type="ECO:0000259" key="3">
    <source>
        <dbReference type="Pfam" id="PF02230"/>
    </source>
</evidence>
<keyword evidence="5" id="KW-1185">Reference proteome</keyword>
<feature type="domain" description="Phospholipase/carboxylesterase/thioesterase" evidence="3">
    <location>
        <begin position="47"/>
        <end position="197"/>
    </location>
</feature>
<dbReference type="Gene3D" id="3.40.50.1820">
    <property type="entry name" value="alpha/beta hydrolase"/>
    <property type="match status" value="1"/>
</dbReference>
<proteinExistence type="inferred from homology"/>
<protein>
    <submittedName>
        <fullName evidence="4">Esterase</fullName>
    </submittedName>
</protein>
<comment type="similarity">
    <text evidence="1">Belongs to the AB hydrolase superfamily. AB hydrolase 2 family.</text>
</comment>
<dbReference type="AlphaFoldDB" id="A0A7X3IMJ2"/>
<dbReference type="Proteomes" id="UP000460318">
    <property type="component" value="Unassembled WGS sequence"/>
</dbReference>
<evidence type="ECO:0000313" key="5">
    <source>
        <dbReference type="Proteomes" id="UP000460318"/>
    </source>
</evidence>
<dbReference type="SUPFAM" id="SSF53474">
    <property type="entry name" value="alpha/beta-Hydrolases"/>
    <property type="match status" value="1"/>
</dbReference>
<accession>A0A7X3IMJ2</accession>
<dbReference type="Pfam" id="PF02230">
    <property type="entry name" value="Abhydrolase_2"/>
    <property type="match status" value="1"/>
</dbReference>
<evidence type="ECO:0000256" key="2">
    <source>
        <dbReference type="ARBA" id="ARBA00022801"/>
    </source>
</evidence>
<organism evidence="4 5">
    <name type="scientific">Paenibacillus dendrobii</name>
    <dbReference type="NCBI Taxonomy" id="2691084"/>
    <lineage>
        <taxon>Bacteria</taxon>
        <taxon>Bacillati</taxon>
        <taxon>Bacillota</taxon>
        <taxon>Bacilli</taxon>
        <taxon>Bacillales</taxon>
        <taxon>Paenibacillaceae</taxon>
        <taxon>Paenibacillus</taxon>
    </lineage>
</organism>
<dbReference type="PANTHER" id="PTHR10655:SF17">
    <property type="entry name" value="LYSOPHOSPHOLIPASE-LIKE PROTEIN 1"/>
    <property type="match status" value="1"/>
</dbReference>